<dbReference type="RefSeq" id="WP_134837594.1">
    <property type="nucleotide sequence ID" value="NZ_SATR01000098.1"/>
</dbReference>
<accession>A0A4Y8W9Y4</accession>
<evidence type="ECO:0000313" key="1">
    <source>
        <dbReference type="EMBL" id="TFH89198.1"/>
    </source>
</evidence>
<dbReference type="Proteomes" id="UP000297753">
    <property type="component" value="Unassembled WGS sequence"/>
</dbReference>
<protein>
    <submittedName>
        <fullName evidence="1">Uncharacterized protein</fullName>
    </submittedName>
</protein>
<proteinExistence type="predicted"/>
<dbReference type="InterPro" id="IPR027417">
    <property type="entry name" value="P-loop_NTPase"/>
</dbReference>
<reference evidence="1 2" key="1">
    <citation type="submission" date="2019-01" db="EMBL/GenBank/DDBJ databases">
        <title>Vibrio BEI176 sp. nov, a marine bacterium isolated from China: eastern marignal seas.</title>
        <authorList>
            <person name="Li B."/>
        </authorList>
    </citation>
    <scope>NUCLEOTIDE SEQUENCE [LARGE SCALE GENOMIC DNA]</scope>
    <source>
        <strain evidence="1 2">BEI176</strain>
    </source>
</reference>
<evidence type="ECO:0000313" key="2">
    <source>
        <dbReference type="Proteomes" id="UP000297753"/>
    </source>
</evidence>
<name>A0A4Y8W9Y4_9VIBR</name>
<organism evidence="1 2">
    <name type="scientific">Vibrio ouci</name>
    <dbReference type="NCBI Taxonomy" id="2499078"/>
    <lineage>
        <taxon>Bacteria</taxon>
        <taxon>Pseudomonadati</taxon>
        <taxon>Pseudomonadota</taxon>
        <taxon>Gammaproteobacteria</taxon>
        <taxon>Vibrionales</taxon>
        <taxon>Vibrionaceae</taxon>
        <taxon>Vibrio</taxon>
    </lineage>
</organism>
<dbReference type="OrthoDB" id="4865500at2"/>
<gene>
    <name evidence="1" type="ORF">ELS82_23550</name>
</gene>
<dbReference type="EMBL" id="SATR01000098">
    <property type="protein sequence ID" value="TFH89198.1"/>
    <property type="molecule type" value="Genomic_DNA"/>
</dbReference>
<comment type="caution">
    <text evidence="1">The sequence shown here is derived from an EMBL/GenBank/DDBJ whole genome shotgun (WGS) entry which is preliminary data.</text>
</comment>
<sequence length="276" mass="30967">MADWTDLLPTAVKAPITIYQNKSQIHEWWKRLLVYAGRGDTNVVVTGAAGSGKSVLTLCHHGEVKDREWKEPGTSTAVEKKAISVGEWTKIFTVVPGQEILAREAALDEAFNTHKNLEGVLHVVDFGFTSIRSSVSEQKLKDRGYVTLEAIRDYNLERELEEFKKVTNLIATACAAGRGPKWLTIAVSKADLYFDKLEQAKMYYYPEGDSPFVEELNRLLKRVGSNNLKCRVVPVCPKPKPYVWGDTKISPQLVTFDEPANYMQNFVGILAEVSDE</sequence>
<keyword evidence="2" id="KW-1185">Reference proteome</keyword>
<dbReference type="SUPFAM" id="SSF52540">
    <property type="entry name" value="P-loop containing nucleoside triphosphate hydrolases"/>
    <property type="match status" value="1"/>
</dbReference>
<dbReference type="AlphaFoldDB" id="A0A4Y8W9Y4"/>